<gene>
    <name evidence="1" type="ORF">OVA965_LOCUS35506</name>
    <name evidence="2" type="ORF">TMI583_LOCUS36477</name>
</gene>
<dbReference type="EMBL" id="CAJOBA010052915">
    <property type="protein sequence ID" value="CAF4259727.1"/>
    <property type="molecule type" value="Genomic_DNA"/>
</dbReference>
<dbReference type="AlphaFoldDB" id="A0A8S2FH38"/>
<organism evidence="1 3">
    <name type="scientific">Didymodactylos carnosus</name>
    <dbReference type="NCBI Taxonomy" id="1234261"/>
    <lineage>
        <taxon>Eukaryota</taxon>
        <taxon>Metazoa</taxon>
        <taxon>Spiralia</taxon>
        <taxon>Gnathifera</taxon>
        <taxon>Rotifera</taxon>
        <taxon>Eurotatoria</taxon>
        <taxon>Bdelloidea</taxon>
        <taxon>Philodinida</taxon>
        <taxon>Philodinidae</taxon>
        <taxon>Didymodactylos</taxon>
    </lineage>
</organism>
<sequence>MLIVTKTEIFPTICEKKYGVQFGFNTLPNDFLINMKKLYGGIEFVIQNQSITLNGGLFVLLEDLLALVGLHGFKMGFKHAKSPCFLCTIANENMATTSSLHEIDLRTIDTYQEQCVEIETTNNRTMRDALSKQNGIVQKSLLCGLPGFNIFEQSALDVAHVYGICRKHLKLLFLSLSDKKVLSLRAINNAILNYDYPTYESTPSDTFDLTTLKQAQISLSASQMLTVVKYLPCILSNIKPDIWSNDEWRCLLLLHELLFFCFASEVDEISISQYGDLLTLFSNIRCSIRAGEKNSQKTFQFTFVKSIFSFGTSTLLQHSSFERKHQAIKASGRRNFVNTAFTAITSYIDRECSTLFDDNGNPTIINFGPKIETKKLKTVDVGMCSASVKH</sequence>
<accession>A0A8S2FH38</accession>
<evidence type="ECO:0000313" key="3">
    <source>
        <dbReference type="Proteomes" id="UP000677228"/>
    </source>
</evidence>
<protein>
    <submittedName>
        <fullName evidence="1">Uncharacterized protein</fullName>
    </submittedName>
</protein>
<name>A0A8S2FH38_9BILA</name>
<dbReference type="Proteomes" id="UP000677228">
    <property type="component" value="Unassembled WGS sequence"/>
</dbReference>
<reference evidence="1" key="1">
    <citation type="submission" date="2021-02" db="EMBL/GenBank/DDBJ databases">
        <authorList>
            <person name="Nowell W R."/>
        </authorList>
    </citation>
    <scope>NUCLEOTIDE SEQUENCE</scope>
</reference>
<comment type="caution">
    <text evidence="1">The sequence shown here is derived from an EMBL/GenBank/DDBJ whole genome shotgun (WGS) entry which is preliminary data.</text>
</comment>
<dbReference type="EMBL" id="CAJNOK010031030">
    <property type="protein sequence ID" value="CAF1467250.1"/>
    <property type="molecule type" value="Genomic_DNA"/>
</dbReference>
<dbReference type="Proteomes" id="UP000682733">
    <property type="component" value="Unassembled WGS sequence"/>
</dbReference>
<proteinExistence type="predicted"/>
<evidence type="ECO:0000313" key="1">
    <source>
        <dbReference type="EMBL" id="CAF1467250.1"/>
    </source>
</evidence>
<evidence type="ECO:0000313" key="2">
    <source>
        <dbReference type="EMBL" id="CAF4259727.1"/>
    </source>
</evidence>